<dbReference type="KEGG" id="mby:MSBRM_1651"/>
<dbReference type="InterPro" id="IPR021352">
    <property type="entry name" value="DUF2971"/>
</dbReference>
<sequence>MVEEKLFYKYQSLKTEKDCKCKDIIYAIENLANNQLFFRRPDKFNDPYDSRTYWCLNGKRKKHINHLMHVYGFTQEESEHIIDDSIAQGKMTINGDLICYDPAVEINLDFNGYSWRDLHGYSQKKSLPKVCCFSGKDDNILMWSHYADSHQGICLRFRSKKDWDNELGEYYLEFDSRDNSLPLQSAVVYPFHNLFNKKKFLTVTYKKKDEICPIVNYFDTDSDLKITKCLLNKFCDWHYEEEYRMIITRNDIINGLLSSDEFEKGLLKYRKEDLEGIVFGMRIPHEDAKLVYNTVKKKYLNEGINVNFYEAKEVPRKYEIKIEGPIIDIEKYIDSRPKSILL</sequence>
<dbReference type="AlphaFoldDB" id="A0A0E3QVJ1"/>
<proteinExistence type="predicted"/>
<dbReference type="EMBL" id="CP009528">
    <property type="protein sequence ID" value="AKB54649.1"/>
    <property type="molecule type" value="Genomic_DNA"/>
</dbReference>
<reference evidence="1 2" key="1">
    <citation type="submission" date="2014-07" db="EMBL/GenBank/DDBJ databases">
        <title>Methanogenic archaea and the global carbon cycle.</title>
        <authorList>
            <person name="Henriksen J.R."/>
            <person name="Luke J."/>
            <person name="Reinhart S."/>
            <person name="Benedict M.N."/>
            <person name="Youngblut N.D."/>
            <person name="Metcalf M.E."/>
            <person name="Whitaker R.J."/>
            <person name="Metcalf W.W."/>
        </authorList>
    </citation>
    <scope>NUCLEOTIDE SEQUENCE [LARGE SCALE GENOMIC DNA]</scope>
    <source>
        <strain evidence="1 2">MS</strain>
    </source>
</reference>
<evidence type="ECO:0000313" key="2">
    <source>
        <dbReference type="Proteomes" id="UP000033033"/>
    </source>
</evidence>
<evidence type="ECO:0000313" key="1">
    <source>
        <dbReference type="EMBL" id="AKB54649.1"/>
    </source>
</evidence>
<protein>
    <recommendedName>
        <fullName evidence="3">DUF2971 domain-containing protein</fullName>
    </recommendedName>
</protein>
<accession>A0A0E3QVJ1</accession>
<dbReference type="GeneID" id="24844910"/>
<keyword evidence="2" id="KW-1185">Reference proteome</keyword>
<dbReference type="HOGENOM" id="CLU_050666_1_0_2"/>
<dbReference type="RefSeq" id="WP_048117738.1">
    <property type="nucleotide sequence ID" value="NZ_CP009528.1"/>
</dbReference>
<dbReference type="STRING" id="1434108.MSBRM_1651"/>
<dbReference type="PATRIC" id="fig|1434108.4.peg.2082"/>
<organism evidence="1 2">
    <name type="scientific">Methanosarcina barkeri MS</name>
    <dbReference type="NCBI Taxonomy" id="1434108"/>
    <lineage>
        <taxon>Archaea</taxon>
        <taxon>Methanobacteriati</taxon>
        <taxon>Methanobacteriota</taxon>
        <taxon>Stenosarchaea group</taxon>
        <taxon>Methanomicrobia</taxon>
        <taxon>Methanosarcinales</taxon>
        <taxon>Methanosarcinaceae</taxon>
        <taxon>Methanosarcina</taxon>
    </lineage>
</organism>
<dbReference type="Proteomes" id="UP000033033">
    <property type="component" value="Chromosome"/>
</dbReference>
<gene>
    <name evidence="1" type="ORF">MSBRM_1651</name>
</gene>
<evidence type="ECO:0008006" key="3">
    <source>
        <dbReference type="Google" id="ProtNLM"/>
    </source>
</evidence>
<dbReference type="Pfam" id="PF11185">
    <property type="entry name" value="DUF2971"/>
    <property type="match status" value="1"/>
</dbReference>
<name>A0A0E3QVJ1_METBA</name>